<dbReference type="OrthoDB" id="8589376at2"/>
<gene>
    <name evidence="2" type="ORF">SAMN05192549_101302</name>
</gene>
<dbReference type="NCBIfam" id="NF041635">
    <property type="entry name" value="STM3941_fam"/>
    <property type="match status" value="1"/>
</dbReference>
<evidence type="ECO:0000313" key="2">
    <source>
        <dbReference type="EMBL" id="SHM32587.1"/>
    </source>
</evidence>
<organism evidence="2 3">
    <name type="scientific">Duganella sacchari</name>
    <dbReference type="NCBI Taxonomy" id="551987"/>
    <lineage>
        <taxon>Bacteria</taxon>
        <taxon>Pseudomonadati</taxon>
        <taxon>Pseudomonadota</taxon>
        <taxon>Betaproteobacteria</taxon>
        <taxon>Burkholderiales</taxon>
        <taxon>Oxalobacteraceae</taxon>
        <taxon>Telluria group</taxon>
        <taxon>Duganella</taxon>
    </lineage>
</organism>
<dbReference type="Proteomes" id="UP000184339">
    <property type="component" value="Unassembled WGS sequence"/>
</dbReference>
<keyword evidence="1" id="KW-1133">Transmembrane helix</keyword>
<accession>A0A1M7HWW8</accession>
<keyword evidence="3" id="KW-1185">Reference proteome</keyword>
<name>A0A1M7HWW8_9BURK</name>
<evidence type="ECO:0000313" key="3">
    <source>
        <dbReference type="Proteomes" id="UP000184339"/>
    </source>
</evidence>
<feature type="transmembrane region" description="Helical" evidence="1">
    <location>
        <begin position="54"/>
        <end position="76"/>
    </location>
</feature>
<sequence length="179" mass="19751">MQQLGERVIEVSKTKIWIAVVGALVFVWLGYWLLQLDAAEIEQNRRLDSPVLVHGLGVVTMVFFGLCGVVGLCKLFSTKPGLVLNRDGLLLGAGGLVPWSEIEGFAVFAVNRQRSLVVRLSDPQKYVESGGAIKRVFNRMNYKLVGSPIALASNALAISFDELHALCIAYHQQYLEHAR</sequence>
<keyword evidence="1" id="KW-0472">Membrane</keyword>
<evidence type="ECO:0000256" key="1">
    <source>
        <dbReference type="SAM" id="Phobius"/>
    </source>
</evidence>
<dbReference type="AlphaFoldDB" id="A0A1M7HWW8"/>
<dbReference type="STRING" id="551987.SAMN05192549_101302"/>
<reference evidence="3" key="1">
    <citation type="submission" date="2016-11" db="EMBL/GenBank/DDBJ databases">
        <authorList>
            <person name="Varghese N."/>
            <person name="Submissions S."/>
        </authorList>
    </citation>
    <scope>NUCLEOTIDE SEQUENCE [LARGE SCALE GENOMIC DNA]</scope>
    <source>
        <strain evidence="3">Sac-22</strain>
    </source>
</reference>
<proteinExistence type="predicted"/>
<protein>
    <submittedName>
        <fullName evidence="2">Uncharacterized protein</fullName>
    </submittedName>
</protein>
<dbReference type="EMBL" id="FRCX01000001">
    <property type="protein sequence ID" value="SHM32587.1"/>
    <property type="molecule type" value="Genomic_DNA"/>
</dbReference>
<dbReference type="RefSeq" id="WP_072780781.1">
    <property type="nucleotide sequence ID" value="NZ_FRCX01000001.1"/>
</dbReference>
<feature type="transmembrane region" description="Helical" evidence="1">
    <location>
        <begin position="16"/>
        <end position="34"/>
    </location>
</feature>
<keyword evidence="1" id="KW-0812">Transmembrane</keyword>
<dbReference type="InterPro" id="IPR048136">
    <property type="entry name" value="STM3941-like"/>
</dbReference>